<evidence type="ECO:0000313" key="3">
    <source>
        <dbReference type="Proteomes" id="UP000320390"/>
    </source>
</evidence>
<feature type="transmembrane region" description="Helical" evidence="1">
    <location>
        <begin position="118"/>
        <end position="140"/>
    </location>
</feature>
<accession>A0A518EQQ4</accession>
<keyword evidence="1" id="KW-0472">Membrane</keyword>
<proteinExistence type="predicted"/>
<keyword evidence="1" id="KW-0812">Transmembrane</keyword>
<dbReference type="Pfam" id="PF04298">
    <property type="entry name" value="Zn_peptidase_2"/>
    <property type="match status" value="1"/>
</dbReference>
<dbReference type="Proteomes" id="UP000320390">
    <property type="component" value="Chromosome"/>
</dbReference>
<keyword evidence="3" id="KW-1185">Reference proteome</keyword>
<dbReference type="AlphaFoldDB" id="A0A518EQQ4"/>
<evidence type="ECO:0000313" key="2">
    <source>
        <dbReference type="EMBL" id="QDV06422.1"/>
    </source>
</evidence>
<dbReference type="InterPro" id="IPR007395">
    <property type="entry name" value="Zn_peptidase_2"/>
</dbReference>
<gene>
    <name evidence="2" type="ORF">Poly30_19310</name>
</gene>
<dbReference type="EMBL" id="CP036434">
    <property type="protein sequence ID" value="QDV06422.1"/>
    <property type="molecule type" value="Genomic_DNA"/>
</dbReference>
<feature type="transmembrane region" description="Helical" evidence="1">
    <location>
        <begin position="146"/>
        <end position="166"/>
    </location>
</feature>
<dbReference type="PANTHER" id="PTHR36434:SF1">
    <property type="entry name" value="MEMBRANE PROTEASE YUGP-RELATED"/>
    <property type="match status" value="1"/>
</dbReference>
<name>A0A518EQQ4_9BACT</name>
<keyword evidence="1" id="KW-1133">Transmembrane helix</keyword>
<reference evidence="2 3" key="1">
    <citation type="submission" date="2019-02" db="EMBL/GenBank/DDBJ databases">
        <title>Deep-cultivation of Planctomycetes and their phenomic and genomic characterization uncovers novel biology.</title>
        <authorList>
            <person name="Wiegand S."/>
            <person name="Jogler M."/>
            <person name="Boedeker C."/>
            <person name="Pinto D."/>
            <person name="Vollmers J."/>
            <person name="Rivas-Marin E."/>
            <person name="Kohn T."/>
            <person name="Peeters S.H."/>
            <person name="Heuer A."/>
            <person name="Rast P."/>
            <person name="Oberbeckmann S."/>
            <person name="Bunk B."/>
            <person name="Jeske O."/>
            <person name="Meyerdierks A."/>
            <person name="Storesund J.E."/>
            <person name="Kallscheuer N."/>
            <person name="Luecker S."/>
            <person name="Lage O.M."/>
            <person name="Pohl T."/>
            <person name="Merkel B.J."/>
            <person name="Hornburger P."/>
            <person name="Mueller R.-W."/>
            <person name="Bruemmer F."/>
            <person name="Labrenz M."/>
            <person name="Spormann A.M."/>
            <person name="Op den Camp H."/>
            <person name="Overmann J."/>
            <person name="Amann R."/>
            <person name="Jetten M.S.M."/>
            <person name="Mascher T."/>
            <person name="Medema M.H."/>
            <person name="Devos D.P."/>
            <person name="Kaster A.-K."/>
            <person name="Ovreas L."/>
            <person name="Rohde M."/>
            <person name="Galperin M.Y."/>
            <person name="Jogler C."/>
        </authorList>
    </citation>
    <scope>NUCLEOTIDE SEQUENCE [LARGE SCALE GENOMIC DNA]</scope>
    <source>
        <strain evidence="2 3">Poly30</strain>
    </source>
</reference>
<dbReference type="PANTHER" id="PTHR36434">
    <property type="entry name" value="MEMBRANE PROTEASE YUGP-RELATED"/>
    <property type="match status" value="1"/>
</dbReference>
<feature type="transmembrane region" description="Helical" evidence="1">
    <location>
        <begin position="196"/>
        <end position="220"/>
    </location>
</feature>
<organism evidence="2 3">
    <name type="scientific">Saltatorellus ferox</name>
    <dbReference type="NCBI Taxonomy" id="2528018"/>
    <lineage>
        <taxon>Bacteria</taxon>
        <taxon>Pseudomonadati</taxon>
        <taxon>Planctomycetota</taxon>
        <taxon>Planctomycetia</taxon>
        <taxon>Planctomycetia incertae sedis</taxon>
        <taxon>Saltatorellus</taxon>
    </lineage>
</organism>
<protein>
    <submittedName>
        <fullName evidence="2">Neutral zinc metallopeptidase</fullName>
    </submittedName>
</protein>
<sequence length="229" mass="24552">MFFDPVYFLFVLPPMLLGIWASSRVKSTFQQYAQVPVSSRMTGAEAAAAVCRAGGANVTVERVGGFLSDHYDPRTKTLRLSPEVYDGRSISSIAVGAHEAGHAIQDVERYPWLGFRSAMVPVTSFGSRFWIIPLIAGGIFQMQPLIVAGIVLFAATVVFQLVTLPVEFDASNRAKAVLTQAGIARTDAERHGVSKVLGAAALTYVAGALSSVATLAYLVFRYMGGSNND</sequence>
<dbReference type="RefSeq" id="WP_145196589.1">
    <property type="nucleotide sequence ID" value="NZ_CP036434.1"/>
</dbReference>
<dbReference type="OrthoDB" id="9784298at2"/>
<evidence type="ECO:0000256" key="1">
    <source>
        <dbReference type="SAM" id="Phobius"/>
    </source>
</evidence>